<organism evidence="1 2">
    <name type="scientific">Elysia crispata</name>
    <name type="common">lettuce slug</name>
    <dbReference type="NCBI Taxonomy" id="231223"/>
    <lineage>
        <taxon>Eukaryota</taxon>
        <taxon>Metazoa</taxon>
        <taxon>Spiralia</taxon>
        <taxon>Lophotrochozoa</taxon>
        <taxon>Mollusca</taxon>
        <taxon>Gastropoda</taxon>
        <taxon>Heterobranchia</taxon>
        <taxon>Euthyneura</taxon>
        <taxon>Panpulmonata</taxon>
        <taxon>Sacoglossa</taxon>
        <taxon>Placobranchoidea</taxon>
        <taxon>Plakobranchidae</taxon>
        <taxon>Elysia</taxon>
    </lineage>
</organism>
<evidence type="ECO:0000313" key="1">
    <source>
        <dbReference type="EMBL" id="KAK3733888.1"/>
    </source>
</evidence>
<proteinExistence type="predicted"/>
<evidence type="ECO:0000313" key="2">
    <source>
        <dbReference type="Proteomes" id="UP001283361"/>
    </source>
</evidence>
<dbReference type="EMBL" id="JAWDGP010006875">
    <property type="protein sequence ID" value="KAK3733888.1"/>
    <property type="molecule type" value="Genomic_DNA"/>
</dbReference>
<reference evidence="1" key="1">
    <citation type="journal article" date="2023" name="G3 (Bethesda)">
        <title>A reference genome for the long-term kleptoplast-retaining sea slug Elysia crispata morphotype clarki.</title>
        <authorList>
            <person name="Eastman K.E."/>
            <person name="Pendleton A.L."/>
            <person name="Shaikh M.A."/>
            <person name="Suttiyut T."/>
            <person name="Ogas R."/>
            <person name="Tomko P."/>
            <person name="Gavelis G."/>
            <person name="Widhalm J.R."/>
            <person name="Wisecaver J.H."/>
        </authorList>
    </citation>
    <scope>NUCLEOTIDE SEQUENCE</scope>
    <source>
        <strain evidence="1">ECLA1</strain>
    </source>
</reference>
<dbReference type="AlphaFoldDB" id="A0AAE1CSY3"/>
<comment type="caution">
    <text evidence="1">The sequence shown here is derived from an EMBL/GenBank/DDBJ whole genome shotgun (WGS) entry which is preliminary data.</text>
</comment>
<accession>A0AAE1CSY3</accession>
<keyword evidence="2" id="KW-1185">Reference proteome</keyword>
<gene>
    <name evidence="1" type="ORF">RRG08_031827</name>
</gene>
<name>A0AAE1CSY3_9GAST</name>
<protein>
    <submittedName>
        <fullName evidence="1">Uncharacterized protein</fullName>
    </submittedName>
</protein>
<dbReference type="Proteomes" id="UP001283361">
    <property type="component" value="Unassembled WGS sequence"/>
</dbReference>
<sequence>MGAKVLNLGARGSQEAVKNSTASMLDGTSFQIRIIGGELYRHEEEEDEEGEMYLGTALVWSHQSHGVLAVCGGGGRKEGAHATRQVAPRLQTFGVIVLGSFVSFSPGPASHCDY</sequence>